<sequence>MHVTFLGTGSGAPSTRRNVSGIALGFDQRAKWWLIDCGEGTQHQILRSPLKISQLEKIFITHLHGDHLYGLIGLLASRSLRNDHAVPVELYGPPGVDRYIKAVMDVSPVHLHYPLHVNIVQEGTIFEDEEYRVVCRKVRHRVPAYAYAVREKERPGSFLVEKARQENIPAGPLYAALKRGEAVTLPDGRTVLGKDFVGPGQPGRSVVFSGDTEPCEAVAELAHSADLLVHEATYAFADKELAVRSGHSTAREAALLAREAGVRALCLTHFSPRYENEEGDLTMADLLREAQEVFPNTALASDFATFSVRRERITVGENEKACYNE</sequence>
<keyword evidence="3 13" id="KW-0819">tRNA processing</keyword>
<feature type="binding site" evidence="13">
    <location>
        <position position="66"/>
    </location>
    <ligand>
        <name>Zn(2+)</name>
        <dbReference type="ChEBI" id="CHEBI:29105"/>
        <label>2</label>
        <note>catalytic</note>
    </ligand>
</feature>
<reference evidence="15 17" key="1">
    <citation type="submission" date="2020-12" db="EMBL/GenBank/DDBJ databases">
        <title>strain FJAT-54423T represents a novel species of the genus Brevibacillus.</title>
        <authorList>
            <person name="Tang R."/>
        </authorList>
    </citation>
    <scope>NUCLEOTIDE SEQUENCE [LARGE SCALE GENOMIC DNA]</scope>
    <source>
        <strain evidence="15 17">FJAT-54423</strain>
    </source>
</reference>
<gene>
    <name evidence="13 15" type="primary">rnz</name>
    <name evidence="15" type="ORF">JD108_13580</name>
    <name evidence="16" type="ORF">KDJ56_13525</name>
</gene>
<evidence type="ECO:0000256" key="12">
    <source>
        <dbReference type="ARBA" id="ARBA00057812"/>
    </source>
</evidence>
<comment type="function">
    <text evidence="10">Counteracts the endogenous Pycsar antiviral defense system. Phosphodiesterase that enables metal-dependent hydrolysis of host cyclic nucleotide Pycsar defense signals such as cCMP and cUMP.</text>
</comment>
<comment type="catalytic activity">
    <reaction evidence="13">
        <text>Endonucleolytic cleavage of RNA, removing extra 3' nucleotides from tRNA precursor, generating 3' termini of tRNAs. A 3'-hydroxy group is left at the tRNA terminus and a 5'-phosphoryl group is left at the trailer molecule.</text>
        <dbReference type="EC" id="3.1.26.11"/>
    </reaction>
</comment>
<evidence type="ECO:0000256" key="13">
    <source>
        <dbReference type="HAMAP-Rule" id="MF_01818"/>
    </source>
</evidence>
<evidence type="ECO:0000256" key="5">
    <source>
        <dbReference type="ARBA" id="ARBA00022723"/>
    </source>
</evidence>
<evidence type="ECO:0000313" key="18">
    <source>
        <dbReference type="Proteomes" id="UP000677234"/>
    </source>
</evidence>
<dbReference type="PANTHER" id="PTHR46018:SF2">
    <property type="entry name" value="ZINC PHOSPHODIESTERASE ELAC PROTEIN 1"/>
    <property type="match status" value="1"/>
</dbReference>
<keyword evidence="7 13" id="KW-0378">Hydrolase</keyword>
<dbReference type="InterPro" id="IPR036866">
    <property type="entry name" value="RibonucZ/Hydroxyglut_hydro"/>
</dbReference>
<feature type="active site" description="Proton acceptor" evidence="13">
    <location>
        <position position="66"/>
    </location>
</feature>
<dbReference type="EMBL" id="CP073708">
    <property type="protein sequence ID" value="QUO40043.1"/>
    <property type="molecule type" value="Genomic_DNA"/>
</dbReference>
<dbReference type="Gene3D" id="3.60.15.10">
    <property type="entry name" value="Ribonuclease Z/Hydroxyacylglutathione hydrolase-like"/>
    <property type="match status" value="1"/>
</dbReference>
<keyword evidence="18" id="KW-1185">Reference proteome</keyword>
<dbReference type="EMBL" id="CP066308">
    <property type="protein sequence ID" value="QQE72965.1"/>
    <property type="molecule type" value="Genomic_DNA"/>
</dbReference>
<feature type="binding site" evidence="13">
    <location>
        <position position="67"/>
    </location>
    <ligand>
        <name>Zn(2+)</name>
        <dbReference type="ChEBI" id="CHEBI:29105"/>
        <label>2</label>
        <note>catalytic</note>
    </ligand>
</feature>
<dbReference type="SUPFAM" id="SSF56281">
    <property type="entry name" value="Metallo-hydrolase/oxidoreductase"/>
    <property type="match status" value="1"/>
</dbReference>
<feature type="binding site" evidence="13">
    <location>
        <position position="211"/>
    </location>
    <ligand>
        <name>Zn(2+)</name>
        <dbReference type="ChEBI" id="CHEBI:29105"/>
        <label>1</label>
        <note>catalytic</note>
    </ligand>
</feature>
<keyword evidence="8 13" id="KW-0862">Zinc</keyword>
<dbReference type="NCBIfam" id="TIGR02651">
    <property type="entry name" value="RNase_Z"/>
    <property type="match status" value="1"/>
</dbReference>
<comment type="catalytic activity">
    <reaction evidence="11">
        <text>3',5'-cyclic UMP + H2O = UMP + H(+)</text>
        <dbReference type="Rhea" id="RHEA:70575"/>
        <dbReference type="ChEBI" id="CHEBI:15377"/>
        <dbReference type="ChEBI" id="CHEBI:15378"/>
        <dbReference type="ChEBI" id="CHEBI:57865"/>
        <dbReference type="ChEBI" id="CHEBI:184387"/>
    </reaction>
    <physiologicalReaction direction="left-to-right" evidence="11">
        <dbReference type="Rhea" id="RHEA:70576"/>
    </physiologicalReaction>
</comment>
<feature type="binding site" evidence="13">
    <location>
        <position position="140"/>
    </location>
    <ligand>
        <name>Zn(2+)</name>
        <dbReference type="ChEBI" id="CHEBI:29105"/>
        <label>1</label>
        <note>catalytic</note>
    </ligand>
</feature>
<comment type="catalytic activity">
    <reaction evidence="9">
        <text>3',5'-cyclic CMP + H2O = CMP + H(+)</text>
        <dbReference type="Rhea" id="RHEA:72675"/>
        <dbReference type="ChEBI" id="CHEBI:15377"/>
        <dbReference type="ChEBI" id="CHEBI:15378"/>
        <dbReference type="ChEBI" id="CHEBI:58003"/>
        <dbReference type="ChEBI" id="CHEBI:60377"/>
    </reaction>
    <physiologicalReaction direction="left-to-right" evidence="9">
        <dbReference type="Rhea" id="RHEA:72676"/>
    </physiologicalReaction>
</comment>
<feature type="domain" description="Metallo-beta-lactamase" evidence="14">
    <location>
        <begin position="32"/>
        <end position="163"/>
    </location>
</feature>
<dbReference type="NCBIfam" id="NF000801">
    <property type="entry name" value="PRK00055.1-3"/>
    <property type="match status" value="1"/>
</dbReference>
<evidence type="ECO:0000256" key="4">
    <source>
        <dbReference type="ARBA" id="ARBA00022722"/>
    </source>
</evidence>
<feature type="binding site" evidence="13">
    <location>
        <position position="62"/>
    </location>
    <ligand>
        <name>Zn(2+)</name>
        <dbReference type="ChEBI" id="CHEBI:29105"/>
        <label>1</label>
        <note>catalytic</note>
    </ligand>
</feature>
<dbReference type="AlphaFoldDB" id="A0A7T5EI22"/>
<dbReference type="InterPro" id="IPR001279">
    <property type="entry name" value="Metallo-B-lactamas"/>
</dbReference>
<feature type="binding site" evidence="13">
    <location>
        <position position="269"/>
    </location>
    <ligand>
        <name>Zn(2+)</name>
        <dbReference type="ChEBI" id="CHEBI:29105"/>
        <label>2</label>
        <note>catalytic</note>
    </ligand>
</feature>
<comment type="cofactor">
    <cofactor evidence="13">
        <name>Zn(2+)</name>
        <dbReference type="ChEBI" id="CHEBI:29105"/>
    </cofactor>
    <text evidence="13">Binds 2 Zn(2+) ions.</text>
</comment>
<dbReference type="GO" id="GO:0042802">
    <property type="term" value="F:identical protein binding"/>
    <property type="evidence" value="ECO:0007669"/>
    <property type="project" value="UniProtKB-ARBA"/>
</dbReference>
<evidence type="ECO:0000256" key="6">
    <source>
        <dbReference type="ARBA" id="ARBA00022759"/>
    </source>
</evidence>
<protein>
    <recommendedName>
        <fullName evidence="2 13">Ribonuclease Z</fullName>
        <shortName evidence="13">RNase Z</shortName>
        <ecNumber evidence="2 13">3.1.26.11</ecNumber>
    </recommendedName>
    <alternativeName>
        <fullName evidence="13">tRNA 3 endonuclease</fullName>
    </alternativeName>
    <alternativeName>
        <fullName evidence="13">tRNase Z</fullName>
    </alternativeName>
</protein>
<proteinExistence type="inferred from homology"/>
<dbReference type="CDD" id="cd07717">
    <property type="entry name" value="RNaseZ_ZiPD-like_MBL-fold"/>
    <property type="match status" value="1"/>
</dbReference>
<comment type="function">
    <text evidence="12 13">Zinc phosphodiesterase, which displays some tRNA 3'-processing endonuclease activity. Probably involved in tRNA maturation, by removing a 3'-trailer from precursor tRNA.</text>
</comment>
<dbReference type="Proteomes" id="UP000595847">
    <property type="component" value="Chromosome"/>
</dbReference>
<dbReference type="GO" id="GO:0042781">
    <property type="term" value="F:3'-tRNA processing endoribonuclease activity"/>
    <property type="evidence" value="ECO:0007669"/>
    <property type="project" value="UniProtKB-UniRule"/>
</dbReference>
<accession>A0A7T5EI22</accession>
<evidence type="ECO:0000256" key="8">
    <source>
        <dbReference type="ARBA" id="ARBA00022833"/>
    </source>
</evidence>
<evidence type="ECO:0000256" key="2">
    <source>
        <dbReference type="ARBA" id="ARBA00012477"/>
    </source>
</evidence>
<dbReference type="RefSeq" id="WP_198826597.1">
    <property type="nucleotide sequence ID" value="NZ_CP066308.1"/>
</dbReference>
<evidence type="ECO:0000256" key="11">
    <source>
        <dbReference type="ARBA" id="ARBA00048505"/>
    </source>
</evidence>
<dbReference type="InterPro" id="IPR013471">
    <property type="entry name" value="RNase_Z/BN"/>
</dbReference>
<feature type="binding site" evidence="13">
    <location>
        <position position="64"/>
    </location>
    <ligand>
        <name>Zn(2+)</name>
        <dbReference type="ChEBI" id="CHEBI:29105"/>
        <label>1</label>
        <note>catalytic</note>
    </ligand>
</feature>
<name>A0A7T5EI22_9BACL</name>
<feature type="binding site" evidence="13">
    <location>
        <position position="211"/>
    </location>
    <ligand>
        <name>Zn(2+)</name>
        <dbReference type="ChEBI" id="CHEBI:29105"/>
        <label>2</label>
        <note>catalytic</note>
    </ligand>
</feature>
<comment type="subunit">
    <text evidence="1 13">Homodimer.</text>
</comment>
<evidence type="ECO:0000313" key="17">
    <source>
        <dbReference type="Proteomes" id="UP000595847"/>
    </source>
</evidence>
<keyword evidence="6 13" id="KW-0255">Endonuclease</keyword>
<keyword evidence="5 13" id="KW-0479">Metal-binding</keyword>
<evidence type="ECO:0000313" key="15">
    <source>
        <dbReference type="EMBL" id="QQE72965.1"/>
    </source>
</evidence>
<dbReference type="KEGG" id="bcop:JD108_13580"/>
<evidence type="ECO:0000313" key="16">
    <source>
        <dbReference type="EMBL" id="QUO40043.1"/>
    </source>
</evidence>
<evidence type="ECO:0000256" key="9">
    <source>
        <dbReference type="ARBA" id="ARBA00034221"/>
    </source>
</evidence>
<dbReference type="GO" id="GO:0008270">
    <property type="term" value="F:zinc ion binding"/>
    <property type="evidence" value="ECO:0007669"/>
    <property type="project" value="UniProtKB-UniRule"/>
</dbReference>
<evidence type="ECO:0000256" key="3">
    <source>
        <dbReference type="ARBA" id="ARBA00022694"/>
    </source>
</evidence>
<evidence type="ECO:0000256" key="1">
    <source>
        <dbReference type="ARBA" id="ARBA00011738"/>
    </source>
</evidence>
<dbReference type="Proteomes" id="UP000677234">
    <property type="component" value="Chromosome"/>
</dbReference>
<evidence type="ECO:0000256" key="7">
    <source>
        <dbReference type="ARBA" id="ARBA00022801"/>
    </source>
</evidence>
<feature type="domain" description="Metallo-beta-lactamase" evidence="14">
    <location>
        <begin position="201"/>
        <end position="270"/>
    </location>
</feature>
<organism evidence="15 17">
    <name type="scientific">Brevibacillus composti</name>
    <dbReference type="NCBI Taxonomy" id="2796470"/>
    <lineage>
        <taxon>Bacteria</taxon>
        <taxon>Bacillati</taxon>
        <taxon>Bacillota</taxon>
        <taxon>Bacilli</taxon>
        <taxon>Bacillales</taxon>
        <taxon>Paenibacillaceae</taxon>
        <taxon>Brevibacillus</taxon>
    </lineage>
</organism>
<comment type="similarity">
    <text evidence="13">Belongs to the RNase Z family.</text>
</comment>
<keyword evidence="4 13" id="KW-0540">Nuclease</keyword>
<reference evidence="16" key="2">
    <citation type="submission" date="2021-04" db="EMBL/GenBank/DDBJ databases">
        <title>Brevibacillus composti FJAT-54423, complete genome.</title>
        <authorList>
            <person name="Tang R."/>
        </authorList>
    </citation>
    <scope>NUCLEOTIDE SEQUENCE</scope>
    <source>
        <strain evidence="16">FJAT-54424</strain>
    </source>
</reference>
<evidence type="ECO:0000256" key="10">
    <source>
        <dbReference type="ARBA" id="ARBA00034301"/>
    </source>
</evidence>
<dbReference type="HAMAP" id="MF_01818">
    <property type="entry name" value="RNase_Z_BN"/>
    <property type="match status" value="1"/>
</dbReference>
<evidence type="ECO:0000259" key="14">
    <source>
        <dbReference type="Pfam" id="PF12706"/>
    </source>
</evidence>
<dbReference type="PANTHER" id="PTHR46018">
    <property type="entry name" value="ZINC PHOSPHODIESTERASE ELAC PROTEIN 1"/>
    <property type="match status" value="1"/>
</dbReference>
<dbReference type="FunFam" id="3.60.15.10:FF:000002">
    <property type="entry name" value="Ribonuclease Z"/>
    <property type="match status" value="1"/>
</dbReference>
<dbReference type="EC" id="3.1.26.11" evidence="2 13"/>
<dbReference type="Pfam" id="PF12706">
    <property type="entry name" value="Lactamase_B_2"/>
    <property type="match status" value="2"/>
</dbReference>